<reference evidence="3" key="1">
    <citation type="submission" date="2022-11" db="EMBL/GenBank/DDBJ databases">
        <title>Minimal conservation of predation-associated metabolite biosynthetic gene clusters underscores biosynthetic potential of Myxococcota including descriptions for ten novel species: Archangium lansinium sp. nov., Myxococcus landrumus sp. nov., Nannocystis bai.</title>
        <authorList>
            <person name="Ahearne A."/>
            <person name="Stevens C."/>
            <person name="Phillips K."/>
        </authorList>
    </citation>
    <scope>NUCLEOTIDE SEQUENCE</scope>
    <source>
        <strain evidence="3">Na p29</strain>
    </source>
</reference>
<dbReference type="PANTHER" id="PTHR43798:SF31">
    <property type="entry name" value="AB HYDROLASE SUPERFAMILY PROTEIN YCLE"/>
    <property type="match status" value="1"/>
</dbReference>
<gene>
    <name evidence="3" type="ORF">OV079_09860</name>
</gene>
<evidence type="ECO:0000259" key="2">
    <source>
        <dbReference type="Pfam" id="PF12697"/>
    </source>
</evidence>
<dbReference type="GO" id="GO:0016020">
    <property type="term" value="C:membrane"/>
    <property type="evidence" value="ECO:0007669"/>
    <property type="project" value="TreeGrafter"/>
</dbReference>
<keyword evidence="4" id="KW-1185">Reference proteome</keyword>
<evidence type="ECO:0000313" key="4">
    <source>
        <dbReference type="Proteomes" id="UP001150924"/>
    </source>
</evidence>
<name>A0A9X3EKV0_9BACT</name>
<feature type="domain" description="AB hydrolase-1" evidence="2">
    <location>
        <begin position="46"/>
        <end position="283"/>
    </location>
</feature>
<evidence type="ECO:0000256" key="1">
    <source>
        <dbReference type="ARBA" id="ARBA00022801"/>
    </source>
</evidence>
<accession>A0A9X3EKV0</accession>
<dbReference type="InterPro" id="IPR000073">
    <property type="entry name" value="AB_hydrolase_1"/>
</dbReference>
<dbReference type="PANTHER" id="PTHR43798">
    <property type="entry name" value="MONOACYLGLYCEROL LIPASE"/>
    <property type="match status" value="1"/>
</dbReference>
<protein>
    <submittedName>
        <fullName evidence="3">Alpha/beta hydrolase</fullName>
    </submittedName>
</protein>
<dbReference type="RefSeq" id="WP_267767742.1">
    <property type="nucleotide sequence ID" value="NZ_JAPNKE010000002.1"/>
</dbReference>
<dbReference type="Proteomes" id="UP001150924">
    <property type="component" value="Unassembled WGS sequence"/>
</dbReference>
<dbReference type="Pfam" id="PF12697">
    <property type="entry name" value="Abhydrolase_6"/>
    <property type="match status" value="1"/>
</dbReference>
<dbReference type="InterPro" id="IPR029058">
    <property type="entry name" value="AB_hydrolase_fold"/>
</dbReference>
<dbReference type="InterPro" id="IPR050266">
    <property type="entry name" value="AB_hydrolase_sf"/>
</dbReference>
<dbReference type="GO" id="GO:0016787">
    <property type="term" value="F:hydrolase activity"/>
    <property type="evidence" value="ECO:0007669"/>
    <property type="project" value="UniProtKB-KW"/>
</dbReference>
<dbReference type="PRINTS" id="PR00111">
    <property type="entry name" value="ABHYDROLASE"/>
</dbReference>
<sequence length="290" mass="30822">MTRKTCPFAHVHWNLSHHLSPSPPVPHLHADRAVTFYRHAGSGPALLLLHAGASSGVQWERALAALAPRWSVAAPDLYGHGHTPCPEDMSPETLLERQVAVLLALLDVLGGPARVVGHSYGAVLALSLALTAPARVRDLVLVEPVAFGLLAPDDPALAPVQAVEAECRALVLAGDPAAATRRFLDFWSDPELWDFLPEADRLAIVAGARERHFIGGPAVFGAPFVPADLARVTCPIRLVTGDDGPAAPRAVAERLAATLPRAEPITVPGAGHMLPLTHHRAFLRLVESMP</sequence>
<dbReference type="EMBL" id="JAPNKE010000002">
    <property type="protein sequence ID" value="MCY1005867.1"/>
    <property type="molecule type" value="Genomic_DNA"/>
</dbReference>
<proteinExistence type="predicted"/>
<dbReference type="AlphaFoldDB" id="A0A9X3EKV0"/>
<dbReference type="Gene3D" id="3.40.50.1820">
    <property type="entry name" value="alpha/beta hydrolase"/>
    <property type="match status" value="1"/>
</dbReference>
<comment type="caution">
    <text evidence="3">The sequence shown here is derived from an EMBL/GenBank/DDBJ whole genome shotgun (WGS) entry which is preliminary data.</text>
</comment>
<keyword evidence="1 3" id="KW-0378">Hydrolase</keyword>
<organism evidence="3 4">
    <name type="scientific">Nannocystis pusilla</name>
    <dbReference type="NCBI Taxonomy" id="889268"/>
    <lineage>
        <taxon>Bacteria</taxon>
        <taxon>Pseudomonadati</taxon>
        <taxon>Myxococcota</taxon>
        <taxon>Polyangia</taxon>
        <taxon>Nannocystales</taxon>
        <taxon>Nannocystaceae</taxon>
        <taxon>Nannocystis</taxon>
    </lineage>
</organism>
<evidence type="ECO:0000313" key="3">
    <source>
        <dbReference type="EMBL" id="MCY1005867.1"/>
    </source>
</evidence>
<dbReference type="SUPFAM" id="SSF53474">
    <property type="entry name" value="alpha/beta-Hydrolases"/>
    <property type="match status" value="1"/>
</dbReference>